<dbReference type="AlphaFoldDB" id="A0AAD5X5G9"/>
<feature type="compositionally biased region" description="Polar residues" evidence="8">
    <location>
        <begin position="182"/>
        <end position="191"/>
    </location>
</feature>
<feature type="domain" description="Transforming acidic coiled-coil-containing protein C-terminal" evidence="9">
    <location>
        <begin position="306"/>
        <end position="508"/>
    </location>
</feature>
<evidence type="ECO:0000313" key="11">
    <source>
        <dbReference type="Proteomes" id="UP001212841"/>
    </source>
</evidence>
<dbReference type="GO" id="GO:0007052">
    <property type="term" value="P:mitotic spindle organization"/>
    <property type="evidence" value="ECO:0007669"/>
    <property type="project" value="InterPro"/>
</dbReference>
<dbReference type="GO" id="GO:0005737">
    <property type="term" value="C:cytoplasm"/>
    <property type="evidence" value="ECO:0007669"/>
    <property type="project" value="TreeGrafter"/>
</dbReference>
<keyword evidence="11" id="KW-1185">Reference proteome</keyword>
<evidence type="ECO:0000256" key="8">
    <source>
        <dbReference type="SAM" id="MobiDB-lite"/>
    </source>
</evidence>
<feature type="compositionally biased region" description="Polar residues" evidence="8">
    <location>
        <begin position="131"/>
        <end position="141"/>
    </location>
</feature>
<evidence type="ECO:0000313" key="10">
    <source>
        <dbReference type="EMBL" id="KAJ3051960.1"/>
    </source>
</evidence>
<keyword evidence="4" id="KW-0597">Phosphoprotein</keyword>
<feature type="compositionally biased region" description="Acidic residues" evidence="8">
    <location>
        <begin position="114"/>
        <end position="123"/>
    </location>
</feature>
<dbReference type="PANTHER" id="PTHR13924">
    <property type="entry name" value="TRANSFORMING ACIDIC COILED-COIL CONTAINING PROTEIN 1/2"/>
    <property type="match status" value="1"/>
</dbReference>
<protein>
    <submittedName>
        <fullName evidence="10">Transforming acidic coiled-coil-containing protein 3</fullName>
    </submittedName>
</protein>
<gene>
    <name evidence="10" type="primary">TACC3</name>
    <name evidence="10" type="ORF">HK097_007049</name>
</gene>
<dbReference type="Pfam" id="PF05010">
    <property type="entry name" value="TACC_C"/>
    <property type="match status" value="1"/>
</dbReference>
<feature type="coiled-coil region" evidence="7">
    <location>
        <begin position="318"/>
        <end position="504"/>
    </location>
</feature>
<evidence type="ECO:0000256" key="3">
    <source>
        <dbReference type="ARBA" id="ARBA00022490"/>
    </source>
</evidence>
<keyword evidence="6" id="KW-0206">Cytoskeleton</keyword>
<comment type="similarity">
    <text evidence="2">Belongs to the TACC family.</text>
</comment>
<keyword evidence="3" id="KW-0963">Cytoplasm</keyword>
<feature type="compositionally biased region" description="Basic and acidic residues" evidence="8">
    <location>
        <begin position="33"/>
        <end position="53"/>
    </location>
</feature>
<dbReference type="Proteomes" id="UP001212841">
    <property type="component" value="Unassembled WGS sequence"/>
</dbReference>
<reference evidence="10" key="1">
    <citation type="submission" date="2020-05" db="EMBL/GenBank/DDBJ databases">
        <title>Phylogenomic resolution of chytrid fungi.</title>
        <authorList>
            <person name="Stajich J.E."/>
            <person name="Amses K."/>
            <person name="Simmons R."/>
            <person name="Seto K."/>
            <person name="Myers J."/>
            <person name="Bonds A."/>
            <person name="Quandt C.A."/>
            <person name="Barry K."/>
            <person name="Liu P."/>
            <person name="Grigoriev I."/>
            <person name="Longcore J.E."/>
            <person name="James T.Y."/>
        </authorList>
    </citation>
    <scope>NUCLEOTIDE SEQUENCE</scope>
    <source>
        <strain evidence="10">JEL0318</strain>
    </source>
</reference>
<feature type="region of interest" description="Disordered" evidence="8">
    <location>
        <begin position="19"/>
        <end position="216"/>
    </location>
</feature>
<comment type="subcellular location">
    <subcellularLocation>
        <location evidence="1">Cytoplasm</location>
        <location evidence="1">Cytoskeleton</location>
    </subcellularLocation>
</comment>
<proteinExistence type="inferred from homology"/>
<dbReference type="InterPro" id="IPR039915">
    <property type="entry name" value="TACC"/>
</dbReference>
<name>A0AAD5X5G9_9FUNG</name>
<dbReference type="PANTHER" id="PTHR13924:SF10">
    <property type="entry name" value="TRANSFORMING ACIDIC COILED-COIL PROTEIN, ISOFORM K"/>
    <property type="match status" value="1"/>
</dbReference>
<feature type="compositionally biased region" description="Polar residues" evidence="8">
    <location>
        <begin position="19"/>
        <end position="30"/>
    </location>
</feature>
<dbReference type="GO" id="GO:0005856">
    <property type="term" value="C:cytoskeleton"/>
    <property type="evidence" value="ECO:0007669"/>
    <property type="project" value="UniProtKB-SubCell"/>
</dbReference>
<evidence type="ECO:0000256" key="1">
    <source>
        <dbReference type="ARBA" id="ARBA00004245"/>
    </source>
</evidence>
<dbReference type="Gene3D" id="1.20.5.1700">
    <property type="match status" value="1"/>
</dbReference>
<evidence type="ECO:0000256" key="2">
    <source>
        <dbReference type="ARBA" id="ARBA00009423"/>
    </source>
</evidence>
<evidence type="ECO:0000259" key="9">
    <source>
        <dbReference type="Pfam" id="PF05010"/>
    </source>
</evidence>
<keyword evidence="5 7" id="KW-0175">Coiled coil</keyword>
<feature type="compositionally biased region" description="Low complexity" evidence="8">
    <location>
        <begin position="163"/>
        <end position="181"/>
    </location>
</feature>
<accession>A0AAD5X5G9</accession>
<evidence type="ECO:0000256" key="6">
    <source>
        <dbReference type="ARBA" id="ARBA00023212"/>
    </source>
</evidence>
<evidence type="ECO:0000256" key="4">
    <source>
        <dbReference type="ARBA" id="ARBA00022553"/>
    </source>
</evidence>
<sequence length="520" mass="58019">MEFPSVVDIEKPIVYVNAPSTPTIGVSSPLNWRGRDRPKEHSTSPSIDREIAKPRPPSLIMTENHSPLQSNQTPRTPTSAANQLREMERVAQNESVRGGLVGFSKEEMGSSELKEEDSIEEESAPFPPQEESMSIGASSLGAQDYPQPMMIDTREYSQPSSRGSSAGTPNGSSNPSSNPTSMHSGSFSQGGSVAEAMAGRKTPRTPGTRRSTPVASSAIAEFDPFVPIPTDWMMSFESPQAFQAAVQAAALASYPNSPFAAFPRIQQQQHQHLHQQHPSSLTSPPPSLLDALSNDFVTPNSQVRFSQRDVDDIKQDLTAKFEKEFELAQLEIQDLEAKRAKATEQQKEFQSTLAEWEQAMKTMIAEREKEQQRTASEMEQLKLQADKYREERDRCMKENEVVLLKYKQLRIDFEDLKESEGKLKEQTTTLQSEVGVLEKRYETLKDHAEQKLESANVEIARVRQGYEKEISALKAKLSRSEVQIKTLERTVESKNVENAELAKVWDVLLAEADGQMTSAC</sequence>
<feature type="compositionally biased region" description="Polar residues" evidence="8">
    <location>
        <begin position="61"/>
        <end position="82"/>
    </location>
</feature>
<feature type="compositionally biased region" description="Low complexity" evidence="8">
    <location>
        <begin position="204"/>
        <end position="213"/>
    </location>
</feature>
<dbReference type="InterPro" id="IPR007707">
    <property type="entry name" value="TACC_C"/>
</dbReference>
<evidence type="ECO:0000256" key="7">
    <source>
        <dbReference type="SAM" id="Coils"/>
    </source>
</evidence>
<evidence type="ECO:0000256" key="5">
    <source>
        <dbReference type="ARBA" id="ARBA00023054"/>
    </source>
</evidence>
<dbReference type="EMBL" id="JADGJD010000341">
    <property type="protein sequence ID" value="KAJ3051960.1"/>
    <property type="molecule type" value="Genomic_DNA"/>
</dbReference>
<comment type="caution">
    <text evidence="10">The sequence shown here is derived from an EMBL/GenBank/DDBJ whole genome shotgun (WGS) entry which is preliminary data.</text>
</comment>
<organism evidence="10 11">
    <name type="scientific">Rhizophlyctis rosea</name>
    <dbReference type="NCBI Taxonomy" id="64517"/>
    <lineage>
        <taxon>Eukaryota</taxon>
        <taxon>Fungi</taxon>
        <taxon>Fungi incertae sedis</taxon>
        <taxon>Chytridiomycota</taxon>
        <taxon>Chytridiomycota incertae sedis</taxon>
        <taxon>Chytridiomycetes</taxon>
        <taxon>Rhizophlyctidales</taxon>
        <taxon>Rhizophlyctidaceae</taxon>
        <taxon>Rhizophlyctis</taxon>
    </lineage>
</organism>